<protein>
    <submittedName>
        <fullName evidence="1">Uncharacterized protein</fullName>
    </submittedName>
</protein>
<proteinExistence type="predicted"/>
<gene>
    <name evidence="1" type="ORF">OXX778_LOCUS22171</name>
</gene>
<organism evidence="1 2">
    <name type="scientific">Brachionus calyciflorus</name>
    <dbReference type="NCBI Taxonomy" id="104777"/>
    <lineage>
        <taxon>Eukaryota</taxon>
        <taxon>Metazoa</taxon>
        <taxon>Spiralia</taxon>
        <taxon>Gnathifera</taxon>
        <taxon>Rotifera</taxon>
        <taxon>Eurotatoria</taxon>
        <taxon>Monogononta</taxon>
        <taxon>Pseudotrocha</taxon>
        <taxon>Ploima</taxon>
        <taxon>Brachionidae</taxon>
        <taxon>Brachionus</taxon>
    </lineage>
</organism>
<keyword evidence="2" id="KW-1185">Reference proteome</keyword>
<accession>A0A814QTN0</accession>
<name>A0A814QTN0_9BILA</name>
<evidence type="ECO:0000313" key="2">
    <source>
        <dbReference type="Proteomes" id="UP000663879"/>
    </source>
</evidence>
<sequence length="73" mass="8920">QLKFCVGWRLHSNYEPEYYQSTDEPFENVYDTATESIAEMLKHLDDKEEKNFIDWMKRKKPEELKEILAYNQD</sequence>
<dbReference type="AlphaFoldDB" id="A0A814QTN0"/>
<dbReference type="EMBL" id="CAJNOC010009040">
    <property type="protein sequence ID" value="CAF1124032.1"/>
    <property type="molecule type" value="Genomic_DNA"/>
</dbReference>
<dbReference type="Proteomes" id="UP000663879">
    <property type="component" value="Unassembled WGS sequence"/>
</dbReference>
<reference evidence="1" key="1">
    <citation type="submission" date="2021-02" db="EMBL/GenBank/DDBJ databases">
        <authorList>
            <person name="Nowell W R."/>
        </authorList>
    </citation>
    <scope>NUCLEOTIDE SEQUENCE</scope>
    <source>
        <strain evidence="1">Ploen Becks lab</strain>
    </source>
</reference>
<comment type="caution">
    <text evidence="1">The sequence shown here is derived from an EMBL/GenBank/DDBJ whole genome shotgun (WGS) entry which is preliminary data.</text>
</comment>
<feature type="non-terminal residue" evidence="1">
    <location>
        <position position="1"/>
    </location>
</feature>
<evidence type="ECO:0000313" key="1">
    <source>
        <dbReference type="EMBL" id="CAF1124032.1"/>
    </source>
</evidence>